<dbReference type="InterPro" id="IPR045028">
    <property type="entry name" value="DinG/Rad3-like"/>
</dbReference>
<dbReference type="SMART" id="SM00491">
    <property type="entry name" value="HELICc2"/>
    <property type="match status" value="1"/>
</dbReference>
<dbReference type="GO" id="GO:0005524">
    <property type="term" value="F:ATP binding"/>
    <property type="evidence" value="ECO:0007669"/>
    <property type="project" value="InterPro"/>
</dbReference>
<dbReference type="GO" id="GO:0006289">
    <property type="term" value="P:nucleotide-excision repair"/>
    <property type="evidence" value="ECO:0007669"/>
    <property type="project" value="InterPro"/>
</dbReference>
<feature type="compositionally biased region" description="Polar residues" evidence="1">
    <location>
        <begin position="228"/>
        <end position="239"/>
    </location>
</feature>
<reference evidence="3 4" key="1">
    <citation type="submission" date="2019-03" db="EMBL/GenBank/DDBJ databases">
        <title>Single cell metagenomics reveals metabolic interactions within the superorganism composed of flagellate Streblomastix strix and complex community of Bacteroidetes bacteria on its surface.</title>
        <authorList>
            <person name="Treitli S.C."/>
            <person name="Kolisko M."/>
            <person name="Husnik F."/>
            <person name="Keeling P."/>
            <person name="Hampl V."/>
        </authorList>
    </citation>
    <scope>NUCLEOTIDE SEQUENCE [LARGE SCALE GENOMIC DNA]</scope>
    <source>
        <strain evidence="3">ST1C</strain>
    </source>
</reference>
<dbReference type="InterPro" id="IPR001945">
    <property type="entry name" value="RAD3/XPD"/>
</dbReference>
<feature type="non-terminal residue" evidence="3">
    <location>
        <position position="1"/>
    </location>
</feature>
<accession>A0A5J4T5R6</accession>
<dbReference type="GO" id="GO:0003678">
    <property type="term" value="F:DNA helicase activity"/>
    <property type="evidence" value="ECO:0007669"/>
    <property type="project" value="InterPro"/>
</dbReference>
<dbReference type="GO" id="GO:0016818">
    <property type="term" value="F:hydrolase activity, acting on acid anhydrides, in phosphorus-containing anhydrides"/>
    <property type="evidence" value="ECO:0007669"/>
    <property type="project" value="InterPro"/>
</dbReference>
<sequence length="239" mass="26959">NNKLVFIETQDPVETGVALTNFRLACDAGRGAVFLCVCRGKVSEGIDCFEGHYGRCVICFGVPFISTESLALRERLSYLRTTHGIKESEYLCFDAIRAAAQCVGRVLRSKDDYGVMIFADRRFALRDKRSKLPQWISAQMREGHHNLSTEMAAQSIRLFLRQMAQHVPLAEQLGKSLWTVKDIEEEEVKEQQSQAALEAEATQQDKFKIVIPIRKQNQQLAQKSKQQSPELSFSDNGAS</sequence>
<feature type="compositionally biased region" description="Low complexity" evidence="1">
    <location>
        <begin position="218"/>
        <end position="227"/>
    </location>
</feature>
<dbReference type="PRINTS" id="PR00852">
    <property type="entry name" value="XRODRMPGMNTD"/>
</dbReference>
<dbReference type="PANTHER" id="PTHR11472">
    <property type="entry name" value="DNA REPAIR DEAD HELICASE RAD3/XP-D SUBFAMILY MEMBER"/>
    <property type="match status" value="1"/>
</dbReference>
<dbReference type="GO" id="GO:0006366">
    <property type="term" value="P:transcription by RNA polymerase II"/>
    <property type="evidence" value="ECO:0007669"/>
    <property type="project" value="TreeGrafter"/>
</dbReference>
<dbReference type="PANTHER" id="PTHR11472:SF1">
    <property type="entry name" value="GENERAL TRANSCRIPTION AND DNA REPAIR FACTOR IIH HELICASE SUBUNIT XPD"/>
    <property type="match status" value="1"/>
</dbReference>
<evidence type="ECO:0000259" key="2">
    <source>
        <dbReference type="SMART" id="SM00491"/>
    </source>
</evidence>
<dbReference type="EMBL" id="SNRW01038000">
    <property type="protein sequence ID" value="KAA6353498.1"/>
    <property type="molecule type" value="Genomic_DNA"/>
</dbReference>
<feature type="region of interest" description="Disordered" evidence="1">
    <location>
        <begin position="218"/>
        <end position="239"/>
    </location>
</feature>
<organism evidence="3 4">
    <name type="scientific">Streblomastix strix</name>
    <dbReference type="NCBI Taxonomy" id="222440"/>
    <lineage>
        <taxon>Eukaryota</taxon>
        <taxon>Metamonada</taxon>
        <taxon>Preaxostyla</taxon>
        <taxon>Oxymonadida</taxon>
        <taxon>Streblomastigidae</taxon>
        <taxon>Streblomastix</taxon>
    </lineage>
</organism>
<dbReference type="FunFam" id="3.40.50.300:FF:000135">
    <property type="entry name" value="DNA repair helicase RAD3, putative"/>
    <property type="match status" value="1"/>
</dbReference>
<dbReference type="Pfam" id="PF13307">
    <property type="entry name" value="Helicase_C_2"/>
    <property type="match status" value="1"/>
</dbReference>
<dbReference type="AlphaFoldDB" id="A0A5J4T5R6"/>
<keyword evidence="3" id="KW-0547">Nucleotide-binding</keyword>
<dbReference type="Gene3D" id="3.40.50.300">
    <property type="entry name" value="P-loop containing nucleotide triphosphate hydrolases"/>
    <property type="match status" value="1"/>
</dbReference>
<proteinExistence type="predicted"/>
<dbReference type="OrthoDB" id="272481at2759"/>
<keyword evidence="3" id="KW-0067">ATP-binding</keyword>
<evidence type="ECO:0000256" key="1">
    <source>
        <dbReference type="SAM" id="MobiDB-lite"/>
    </source>
</evidence>
<feature type="domain" description="ATP-dependent helicase C-terminal" evidence="2">
    <location>
        <begin position="2"/>
        <end position="125"/>
    </location>
</feature>
<comment type="caution">
    <text evidence="3">The sequence shown here is derived from an EMBL/GenBank/DDBJ whole genome shotgun (WGS) entry which is preliminary data.</text>
</comment>
<dbReference type="InterPro" id="IPR027417">
    <property type="entry name" value="P-loop_NTPase"/>
</dbReference>
<dbReference type="GO" id="GO:0005634">
    <property type="term" value="C:nucleus"/>
    <property type="evidence" value="ECO:0007669"/>
    <property type="project" value="InterPro"/>
</dbReference>
<gene>
    <name evidence="3" type="ORF">EZS28_050975</name>
</gene>
<keyword evidence="3" id="KW-0347">Helicase</keyword>
<dbReference type="Proteomes" id="UP000324800">
    <property type="component" value="Unassembled WGS sequence"/>
</dbReference>
<evidence type="ECO:0000313" key="3">
    <source>
        <dbReference type="EMBL" id="KAA6353498.1"/>
    </source>
</evidence>
<evidence type="ECO:0000313" key="4">
    <source>
        <dbReference type="Proteomes" id="UP000324800"/>
    </source>
</evidence>
<dbReference type="GO" id="GO:0045951">
    <property type="term" value="P:positive regulation of mitotic recombination"/>
    <property type="evidence" value="ECO:0007669"/>
    <property type="project" value="TreeGrafter"/>
</dbReference>
<dbReference type="GO" id="GO:0003684">
    <property type="term" value="F:damaged DNA binding"/>
    <property type="evidence" value="ECO:0007669"/>
    <property type="project" value="TreeGrafter"/>
</dbReference>
<protein>
    <submittedName>
        <fullName evidence="3">Putative General transcription and DNA repair factor IIH helicase subunit XPD</fullName>
    </submittedName>
</protein>
<name>A0A5J4T5R6_9EUKA</name>
<dbReference type="InterPro" id="IPR006555">
    <property type="entry name" value="ATP-dep_Helicase_C"/>
</dbReference>
<keyword evidence="3" id="KW-0378">Hydrolase</keyword>